<keyword evidence="2" id="KW-0863">Zinc-finger</keyword>
<dbReference type="GO" id="GO:0003676">
    <property type="term" value="F:nucleic acid binding"/>
    <property type="evidence" value="ECO:0007669"/>
    <property type="project" value="InterPro"/>
</dbReference>
<dbReference type="GO" id="GO:0008270">
    <property type="term" value="F:zinc ion binding"/>
    <property type="evidence" value="ECO:0007669"/>
    <property type="project" value="UniProtKB-KW"/>
</dbReference>
<dbReference type="GO" id="GO:0006397">
    <property type="term" value="P:mRNA processing"/>
    <property type="evidence" value="ECO:0007669"/>
    <property type="project" value="UniProtKB-KW"/>
</dbReference>
<evidence type="ECO:0000256" key="1">
    <source>
        <dbReference type="ARBA" id="ARBA00022664"/>
    </source>
</evidence>
<feature type="region of interest" description="Disordered" evidence="3">
    <location>
        <begin position="407"/>
        <end position="459"/>
    </location>
</feature>
<dbReference type="PROSITE" id="PS50158">
    <property type="entry name" value="ZF_CCHC"/>
    <property type="match status" value="1"/>
</dbReference>
<feature type="compositionally biased region" description="Low complexity" evidence="3">
    <location>
        <begin position="1"/>
        <end position="24"/>
    </location>
</feature>
<feature type="compositionally biased region" description="Pro residues" evidence="3">
    <location>
        <begin position="139"/>
        <end position="155"/>
    </location>
</feature>
<comment type="caution">
    <text evidence="5">The sequence shown here is derived from an EMBL/GenBank/DDBJ whole genome shotgun (WGS) entry which is preliminary data.</text>
</comment>
<reference evidence="5 6" key="1">
    <citation type="submission" date="2021-08" db="EMBL/GenBank/DDBJ databases">
        <title>Draft Genome Sequence of Phanerochaete sordida strain YK-624.</title>
        <authorList>
            <person name="Mori T."/>
            <person name="Dohra H."/>
            <person name="Suzuki T."/>
            <person name="Kawagishi H."/>
            <person name="Hirai H."/>
        </authorList>
    </citation>
    <scope>NUCLEOTIDE SEQUENCE [LARGE SCALE GENOMIC DNA]</scope>
    <source>
        <strain evidence="5 6">YK-624</strain>
    </source>
</reference>
<accession>A0A9P3GPM5</accession>
<organism evidence="5 6">
    <name type="scientific">Phanerochaete sordida</name>
    <dbReference type="NCBI Taxonomy" id="48140"/>
    <lineage>
        <taxon>Eukaryota</taxon>
        <taxon>Fungi</taxon>
        <taxon>Dikarya</taxon>
        <taxon>Basidiomycota</taxon>
        <taxon>Agaricomycotina</taxon>
        <taxon>Agaricomycetes</taxon>
        <taxon>Polyporales</taxon>
        <taxon>Phanerochaetaceae</taxon>
        <taxon>Phanerochaete</taxon>
    </lineage>
</organism>
<dbReference type="InterPro" id="IPR001878">
    <property type="entry name" value="Znf_CCHC"/>
</dbReference>
<dbReference type="Pfam" id="PF03732">
    <property type="entry name" value="Retrotrans_gag"/>
    <property type="match status" value="1"/>
</dbReference>
<feature type="compositionally biased region" description="Low complexity" evidence="3">
    <location>
        <begin position="364"/>
        <end position="374"/>
    </location>
</feature>
<dbReference type="SMART" id="SM00343">
    <property type="entry name" value="ZnF_C2HC"/>
    <property type="match status" value="1"/>
</dbReference>
<feature type="compositionally biased region" description="Gly residues" evidence="3">
    <location>
        <begin position="80"/>
        <end position="138"/>
    </location>
</feature>
<keyword evidence="1" id="KW-0507">mRNA processing</keyword>
<dbReference type="SUPFAM" id="SSF57756">
    <property type="entry name" value="Retrovirus zinc finger-like domains"/>
    <property type="match status" value="1"/>
</dbReference>
<dbReference type="PANTHER" id="PTHR15503">
    <property type="entry name" value="LDOC1 RELATED"/>
    <property type="match status" value="1"/>
</dbReference>
<feature type="compositionally biased region" description="Gly residues" evidence="3">
    <location>
        <begin position="413"/>
        <end position="441"/>
    </location>
</feature>
<keyword evidence="6" id="KW-1185">Reference proteome</keyword>
<dbReference type="InterPro" id="IPR032567">
    <property type="entry name" value="RTL1-rel"/>
</dbReference>
<dbReference type="PANTHER" id="PTHR15503:SF22">
    <property type="entry name" value="TRANSPOSON TY3-I GAG POLYPROTEIN"/>
    <property type="match status" value="1"/>
</dbReference>
<dbReference type="EMBL" id="BPQB01000080">
    <property type="protein sequence ID" value="GJE98039.1"/>
    <property type="molecule type" value="Genomic_DNA"/>
</dbReference>
<evidence type="ECO:0000259" key="4">
    <source>
        <dbReference type="PROSITE" id="PS50158"/>
    </source>
</evidence>
<feature type="region of interest" description="Disordered" evidence="3">
    <location>
        <begin position="357"/>
        <end position="378"/>
    </location>
</feature>
<name>A0A9P3GPM5_9APHY</name>
<evidence type="ECO:0000313" key="5">
    <source>
        <dbReference type="EMBL" id="GJE98039.1"/>
    </source>
</evidence>
<dbReference type="Proteomes" id="UP000703269">
    <property type="component" value="Unassembled WGS sequence"/>
</dbReference>
<protein>
    <recommendedName>
        <fullName evidence="4">CCHC-type domain-containing protein</fullName>
    </recommendedName>
</protein>
<evidence type="ECO:0000256" key="3">
    <source>
        <dbReference type="SAM" id="MobiDB-lite"/>
    </source>
</evidence>
<feature type="region of interest" description="Disordered" evidence="3">
    <location>
        <begin position="72"/>
        <end position="158"/>
    </location>
</feature>
<dbReference type="Pfam" id="PF00098">
    <property type="entry name" value="zf-CCHC"/>
    <property type="match status" value="1"/>
</dbReference>
<dbReference type="InterPro" id="IPR036875">
    <property type="entry name" value="Znf_CCHC_sf"/>
</dbReference>
<feature type="domain" description="CCHC-type" evidence="4">
    <location>
        <begin position="394"/>
        <end position="410"/>
    </location>
</feature>
<evidence type="ECO:0000256" key="2">
    <source>
        <dbReference type="PROSITE-ProRule" id="PRU00047"/>
    </source>
</evidence>
<sequence length="527" mass="55378">MSNTTTEPVQTQQAQQGQQATNIQSLSTQEILEHLLREAGYQGNTMPDIATFQQFVNHVSTPAAGTWQAFQGQGLAPGTAGPGGAGGQQPSGGGSPPGGSGGPPQGGGGGGPPQETGGGGPPQGGGGGGPPQGGGGGGPPQPPPGGQPPVQPAGPDPNLLAAFTAALRAVIPQDEMSAPEEFTGDVTKARDFVHFCEMYFRAKPTKFATDEAKIRYFNSRMKDQGNKQPRRWATMRERNYLRTVWPTWEGHKNDFLEIYRTADPKAIALSKLYTITQGDKSVHDYNVLFNTLLQEAEILNPDASPELMQQYIRGLDNKMVEKLITVLPDTAPFSAWQSTASTIDNRQRITKAIKQARGHGHSVSAPTTSTTAAPAPDPNAMDIDAVNMGGNGIKCYSCGRFGHIARNCTNPGQGRGGRGGGGGRGRGGGRGWGGRGRGGYNQGWRPNNQGGTQNGNGANTTQIRAAQVGEGSTAPANNTDPSQTSIDVNAFMALPLDQFDGLMQKYYDAHNLYEGAPVTETTKGFPQ</sequence>
<gene>
    <name evidence="5" type="ORF">PsYK624_142610</name>
</gene>
<keyword evidence="2" id="KW-0862">Zinc</keyword>
<feature type="compositionally biased region" description="Low complexity" evidence="3">
    <location>
        <begin position="447"/>
        <end position="459"/>
    </location>
</feature>
<keyword evidence="2" id="KW-0479">Metal-binding</keyword>
<dbReference type="InterPro" id="IPR005162">
    <property type="entry name" value="Retrotrans_gag_dom"/>
</dbReference>
<evidence type="ECO:0000313" key="6">
    <source>
        <dbReference type="Proteomes" id="UP000703269"/>
    </source>
</evidence>
<feature type="region of interest" description="Disordered" evidence="3">
    <location>
        <begin position="1"/>
        <end position="25"/>
    </location>
</feature>
<dbReference type="OrthoDB" id="3026227at2759"/>
<dbReference type="AlphaFoldDB" id="A0A9P3GPM5"/>
<proteinExistence type="predicted"/>
<dbReference type="Gene3D" id="4.10.60.10">
    <property type="entry name" value="Zinc finger, CCHC-type"/>
    <property type="match status" value="1"/>
</dbReference>